<gene>
    <name evidence="1" type="ORF">RND71_039518</name>
</gene>
<dbReference type="EMBL" id="JAVYJV010000022">
    <property type="protein sequence ID" value="KAK4341017.1"/>
    <property type="molecule type" value="Genomic_DNA"/>
</dbReference>
<sequence length="88" mass="10249">MENHNASIWRARQVGKVGIRTGPLSRLHFGSLNLNELKRIKLNNIELALISARTKRPINLGKEFLFSQSVYNSHDYMLHKEVQSYSRR</sequence>
<protein>
    <submittedName>
        <fullName evidence="1">Uncharacterized protein</fullName>
    </submittedName>
</protein>
<keyword evidence="2" id="KW-1185">Reference proteome</keyword>
<evidence type="ECO:0000313" key="1">
    <source>
        <dbReference type="EMBL" id="KAK4341017.1"/>
    </source>
</evidence>
<dbReference type="Proteomes" id="UP001291623">
    <property type="component" value="Unassembled WGS sequence"/>
</dbReference>
<dbReference type="AlphaFoldDB" id="A0AAE1US29"/>
<reference evidence="1" key="1">
    <citation type="submission" date="2023-12" db="EMBL/GenBank/DDBJ databases">
        <title>Genome assembly of Anisodus tanguticus.</title>
        <authorList>
            <person name="Wang Y.-J."/>
        </authorList>
    </citation>
    <scope>NUCLEOTIDE SEQUENCE</scope>
    <source>
        <strain evidence="1">KB-2021</strain>
        <tissue evidence="1">Leaf</tissue>
    </source>
</reference>
<evidence type="ECO:0000313" key="2">
    <source>
        <dbReference type="Proteomes" id="UP001291623"/>
    </source>
</evidence>
<organism evidence="1 2">
    <name type="scientific">Anisodus tanguticus</name>
    <dbReference type="NCBI Taxonomy" id="243964"/>
    <lineage>
        <taxon>Eukaryota</taxon>
        <taxon>Viridiplantae</taxon>
        <taxon>Streptophyta</taxon>
        <taxon>Embryophyta</taxon>
        <taxon>Tracheophyta</taxon>
        <taxon>Spermatophyta</taxon>
        <taxon>Magnoliopsida</taxon>
        <taxon>eudicotyledons</taxon>
        <taxon>Gunneridae</taxon>
        <taxon>Pentapetalae</taxon>
        <taxon>asterids</taxon>
        <taxon>lamiids</taxon>
        <taxon>Solanales</taxon>
        <taxon>Solanaceae</taxon>
        <taxon>Solanoideae</taxon>
        <taxon>Hyoscyameae</taxon>
        <taxon>Anisodus</taxon>
    </lineage>
</organism>
<proteinExistence type="predicted"/>
<accession>A0AAE1US29</accession>
<name>A0AAE1US29_9SOLA</name>
<comment type="caution">
    <text evidence="1">The sequence shown here is derived from an EMBL/GenBank/DDBJ whole genome shotgun (WGS) entry which is preliminary data.</text>
</comment>